<proteinExistence type="predicted"/>
<dbReference type="EMBL" id="REGN01007214">
    <property type="protein sequence ID" value="RNA06959.1"/>
    <property type="molecule type" value="Genomic_DNA"/>
</dbReference>
<protein>
    <submittedName>
        <fullName evidence="1">Uncharacterized protein</fullName>
    </submittedName>
</protein>
<evidence type="ECO:0000313" key="2">
    <source>
        <dbReference type="Proteomes" id="UP000276133"/>
    </source>
</evidence>
<sequence>MLLWSLPTELNLSIKALSSSAVSITFRDLAHRSMHASPNKWPHFKQTKRCAPEFVQGSRHMEHVSSSFASVSSFSLSFALEFLMLESESRRGILALISLKEYSSLSSSSSSSSLSLNSNSFSSISITSIVSTFNNDSFAFAFELLAELLRTLPKF</sequence>
<dbReference type="Proteomes" id="UP000276133">
    <property type="component" value="Unassembled WGS sequence"/>
</dbReference>
<keyword evidence="2" id="KW-1185">Reference proteome</keyword>
<comment type="caution">
    <text evidence="1">The sequence shown here is derived from an EMBL/GenBank/DDBJ whole genome shotgun (WGS) entry which is preliminary data.</text>
</comment>
<accession>A0A3M7Q6U3</accession>
<organism evidence="1 2">
    <name type="scientific">Brachionus plicatilis</name>
    <name type="common">Marine rotifer</name>
    <name type="synonym">Brachionus muelleri</name>
    <dbReference type="NCBI Taxonomy" id="10195"/>
    <lineage>
        <taxon>Eukaryota</taxon>
        <taxon>Metazoa</taxon>
        <taxon>Spiralia</taxon>
        <taxon>Gnathifera</taxon>
        <taxon>Rotifera</taxon>
        <taxon>Eurotatoria</taxon>
        <taxon>Monogononta</taxon>
        <taxon>Pseudotrocha</taxon>
        <taxon>Ploima</taxon>
        <taxon>Brachionidae</taxon>
        <taxon>Brachionus</taxon>
    </lineage>
</organism>
<reference evidence="1 2" key="1">
    <citation type="journal article" date="2018" name="Sci. Rep.">
        <title>Genomic signatures of local adaptation to the degree of environmental predictability in rotifers.</title>
        <authorList>
            <person name="Franch-Gras L."/>
            <person name="Hahn C."/>
            <person name="Garcia-Roger E.M."/>
            <person name="Carmona M.J."/>
            <person name="Serra M."/>
            <person name="Gomez A."/>
        </authorList>
    </citation>
    <scope>NUCLEOTIDE SEQUENCE [LARGE SCALE GENOMIC DNA]</scope>
    <source>
        <strain evidence="1">HYR1</strain>
    </source>
</reference>
<name>A0A3M7Q6U3_BRAPC</name>
<evidence type="ECO:0000313" key="1">
    <source>
        <dbReference type="EMBL" id="RNA06959.1"/>
    </source>
</evidence>
<gene>
    <name evidence="1" type="ORF">BpHYR1_026606</name>
</gene>
<dbReference type="AlphaFoldDB" id="A0A3M7Q6U3"/>